<evidence type="ECO:0000259" key="1">
    <source>
        <dbReference type="Pfam" id="PF24024"/>
    </source>
</evidence>
<proteinExistence type="predicted"/>
<reference evidence="2 3" key="1">
    <citation type="journal article" date="2019" name="Int. J. Syst. Evol. Microbiol.">
        <title>The Global Catalogue of Microorganisms (GCM) 10K type strain sequencing project: providing services to taxonomists for standard genome sequencing and annotation.</title>
        <authorList>
            <consortium name="The Broad Institute Genomics Platform"/>
            <consortium name="The Broad Institute Genome Sequencing Center for Infectious Disease"/>
            <person name="Wu L."/>
            <person name="Ma J."/>
        </authorList>
    </citation>
    <scope>NUCLEOTIDE SEQUENCE [LARGE SCALE GENOMIC DNA]</scope>
    <source>
        <strain evidence="2 3">JCM 3380</strain>
    </source>
</reference>
<dbReference type="Pfam" id="PF24024">
    <property type="entry name" value="DUF7336"/>
    <property type="match status" value="1"/>
</dbReference>
<name>A0ABN0TRW7_9PSEU</name>
<dbReference type="Proteomes" id="UP001500416">
    <property type="component" value="Unassembled WGS sequence"/>
</dbReference>
<gene>
    <name evidence="2" type="ORF">GCM10010492_28680</name>
</gene>
<keyword evidence="3" id="KW-1185">Reference proteome</keyword>
<dbReference type="EMBL" id="BAAABU010000005">
    <property type="protein sequence ID" value="GAA0228599.1"/>
    <property type="molecule type" value="Genomic_DNA"/>
</dbReference>
<evidence type="ECO:0000313" key="2">
    <source>
        <dbReference type="EMBL" id="GAA0228599.1"/>
    </source>
</evidence>
<accession>A0ABN0TRW7</accession>
<protein>
    <recommendedName>
        <fullName evidence="1">DUF7336 domain-containing protein</fullName>
    </recommendedName>
</protein>
<feature type="domain" description="DUF7336" evidence="1">
    <location>
        <begin position="35"/>
        <end position="86"/>
    </location>
</feature>
<dbReference type="InterPro" id="IPR055760">
    <property type="entry name" value="DUF7336"/>
</dbReference>
<sequence length="91" mass="10722">MEVFLLWHVRHARYPDGTADHFGDDGELVWDEEDGDDVKVLGVYSTEQRARERIERARKTPGFAEEPDCFHISRYAVDEDRWEEGFITIVH</sequence>
<evidence type="ECO:0000313" key="3">
    <source>
        <dbReference type="Proteomes" id="UP001500416"/>
    </source>
</evidence>
<dbReference type="RefSeq" id="WP_343934273.1">
    <property type="nucleotide sequence ID" value="NZ_BAAABU010000005.1"/>
</dbReference>
<organism evidence="2 3">
    <name type="scientific">Saccharothrix mutabilis subsp. mutabilis</name>
    <dbReference type="NCBI Taxonomy" id="66855"/>
    <lineage>
        <taxon>Bacteria</taxon>
        <taxon>Bacillati</taxon>
        <taxon>Actinomycetota</taxon>
        <taxon>Actinomycetes</taxon>
        <taxon>Pseudonocardiales</taxon>
        <taxon>Pseudonocardiaceae</taxon>
        <taxon>Saccharothrix</taxon>
    </lineage>
</organism>
<comment type="caution">
    <text evidence="2">The sequence shown here is derived from an EMBL/GenBank/DDBJ whole genome shotgun (WGS) entry which is preliminary data.</text>
</comment>